<evidence type="ECO:0000313" key="2">
    <source>
        <dbReference type="EMBL" id="MDQ2067385.1"/>
    </source>
</evidence>
<dbReference type="PANTHER" id="PTHR43194">
    <property type="entry name" value="HYDROLASE ALPHA/BETA FOLD FAMILY"/>
    <property type="match status" value="1"/>
</dbReference>
<feature type="domain" description="AB hydrolase-1" evidence="1">
    <location>
        <begin position="22"/>
        <end position="254"/>
    </location>
</feature>
<dbReference type="EMBL" id="JAVDBT010000013">
    <property type="protein sequence ID" value="MDQ2067385.1"/>
    <property type="molecule type" value="Genomic_DNA"/>
</dbReference>
<protein>
    <submittedName>
        <fullName evidence="2">Alpha/beta fold hydrolase</fullName>
    </submittedName>
</protein>
<evidence type="ECO:0000313" key="3">
    <source>
        <dbReference type="Proteomes" id="UP001239680"/>
    </source>
</evidence>
<reference evidence="2 3" key="1">
    <citation type="submission" date="2023-08" db="EMBL/GenBank/DDBJ databases">
        <title>Characterization of two Paracoccaceae strains isolated from Phycosphere and proposal of Xinfangfangia lacusdiani sp. nov.</title>
        <authorList>
            <person name="Deng Y."/>
            <person name="Zhang Y.Q."/>
        </authorList>
    </citation>
    <scope>NUCLEOTIDE SEQUENCE [LARGE SCALE GENOMIC DNA]</scope>
    <source>
        <strain evidence="2 3">CPCC 101601</strain>
    </source>
</reference>
<dbReference type="PRINTS" id="PR00111">
    <property type="entry name" value="ABHYDROLASE"/>
</dbReference>
<keyword evidence="3" id="KW-1185">Reference proteome</keyword>
<keyword evidence="2" id="KW-0378">Hydrolase</keyword>
<dbReference type="Pfam" id="PF00561">
    <property type="entry name" value="Abhydrolase_1"/>
    <property type="match status" value="1"/>
</dbReference>
<dbReference type="InterPro" id="IPR000073">
    <property type="entry name" value="AB_hydrolase_1"/>
</dbReference>
<dbReference type="SUPFAM" id="SSF53474">
    <property type="entry name" value="alpha/beta-Hydrolases"/>
    <property type="match status" value="1"/>
</dbReference>
<evidence type="ECO:0000259" key="1">
    <source>
        <dbReference type="Pfam" id="PF00561"/>
    </source>
</evidence>
<dbReference type="Proteomes" id="UP001239680">
    <property type="component" value="Unassembled WGS sequence"/>
</dbReference>
<sequence length="269" mass="28311">MSPSPAPADRSPARKWGSGPRPILALHCALAHGGAWADLAQNLQGVTLTAPDHPGHGRNRDWDGVQDLHQQATAEALAHAHDLAKDGPIDLFGHSFGGTLALRIALENPGLVRALVLVEPVLFAAARATQSFAQMAASQLNLAQAIAADREAAAASFHAEWGTGEALADLPERPRRYITERIHLIPAANPGLVDDNAHLLRPEGLESLKVPVLLVEGGKSPAIVGAIHDALAQRITPLTRAKIDDAGHMLPLTHAKALAALVQTHLAKS</sequence>
<dbReference type="InterPro" id="IPR050228">
    <property type="entry name" value="Carboxylesterase_BioH"/>
</dbReference>
<dbReference type="GO" id="GO:0016787">
    <property type="term" value="F:hydrolase activity"/>
    <property type="evidence" value="ECO:0007669"/>
    <property type="project" value="UniProtKB-KW"/>
</dbReference>
<organism evidence="2 3">
    <name type="scientific">Pseudogemmobacter lacusdianii</name>
    <dbReference type="NCBI Taxonomy" id="3069608"/>
    <lineage>
        <taxon>Bacteria</taxon>
        <taxon>Pseudomonadati</taxon>
        <taxon>Pseudomonadota</taxon>
        <taxon>Alphaproteobacteria</taxon>
        <taxon>Rhodobacterales</taxon>
        <taxon>Paracoccaceae</taxon>
        <taxon>Pseudogemmobacter</taxon>
    </lineage>
</organism>
<accession>A0ABU0W043</accession>
<dbReference type="InterPro" id="IPR029058">
    <property type="entry name" value="AB_hydrolase_fold"/>
</dbReference>
<dbReference type="PANTHER" id="PTHR43194:SF5">
    <property type="entry name" value="PIMELOYL-[ACYL-CARRIER PROTEIN] METHYL ESTER ESTERASE"/>
    <property type="match status" value="1"/>
</dbReference>
<dbReference type="Gene3D" id="3.40.50.1820">
    <property type="entry name" value="alpha/beta hydrolase"/>
    <property type="match status" value="1"/>
</dbReference>
<name>A0ABU0W043_9RHOB</name>
<comment type="caution">
    <text evidence="2">The sequence shown here is derived from an EMBL/GenBank/DDBJ whole genome shotgun (WGS) entry which is preliminary data.</text>
</comment>
<dbReference type="RefSeq" id="WP_306681091.1">
    <property type="nucleotide sequence ID" value="NZ_JAVDBT010000013.1"/>
</dbReference>
<proteinExistence type="predicted"/>
<gene>
    <name evidence="2" type="ORF">Q9295_13485</name>
</gene>